<name>X0T1Y7_9ZZZZ</name>
<dbReference type="AlphaFoldDB" id="X0T1Y7"/>
<evidence type="ECO:0000256" key="1">
    <source>
        <dbReference type="SAM" id="MobiDB-lite"/>
    </source>
</evidence>
<feature type="region of interest" description="Disordered" evidence="1">
    <location>
        <begin position="1"/>
        <end position="39"/>
    </location>
</feature>
<feature type="non-terminal residue" evidence="2">
    <location>
        <position position="118"/>
    </location>
</feature>
<feature type="compositionally biased region" description="Basic and acidic residues" evidence="1">
    <location>
        <begin position="27"/>
        <end position="39"/>
    </location>
</feature>
<sequence>MLKEPALPGERPKRDVPFGAKRCGAPKRRDGRETSEQRTQCKVEEEYRVERQARVRSTMLGEEAAATPLELDSEPGSLFHCGGAAEVDDLSGWSVEYSPPVRADSFAQVSFFEVYEIL</sequence>
<reference evidence="2" key="1">
    <citation type="journal article" date="2014" name="Front. Microbiol.">
        <title>High frequency of phylogenetically diverse reductive dehalogenase-homologous genes in deep subseafloor sedimentary metagenomes.</title>
        <authorList>
            <person name="Kawai M."/>
            <person name="Futagami T."/>
            <person name="Toyoda A."/>
            <person name="Takaki Y."/>
            <person name="Nishi S."/>
            <person name="Hori S."/>
            <person name="Arai W."/>
            <person name="Tsubouchi T."/>
            <person name="Morono Y."/>
            <person name="Uchiyama I."/>
            <person name="Ito T."/>
            <person name="Fujiyama A."/>
            <person name="Inagaki F."/>
            <person name="Takami H."/>
        </authorList>
    </citation>
    <scope>NUCLEOTIDE SEQUENCE</scope>
    <source>
        <strain evidence="2">Expedition CK06-06</strain>
    </source>
</reference>
<proteinExistence type="predicted"/>
<accession>X0T1Y7</accession>
<comment type="caution">
    <text evidence="2">The sequence shown here is derived from an EMBL/GenBank/DDBJ whole genome shotgun (WGS) entry which is preliminary data.</text>
</comment>
<organism evidence="2">
    <name type="scientific">marine sediment metagenome</name>
    <dbReference type="NCBI Taxonomy" id="412755"/>
    <lineage>
        <taxon>unclassified sequences</taxon>
        <taxon>metagenomes</taxon>
        <taxon>ecological metagenomes</taxon>
    </lineage>
</organism>
<evidence type="ECO:0000313" key="2">
    <source>
        <dbReference type="EMBL" id="GAF87274.1"/>
    </source>
</evidence>
<protein>
    <submittedName>
        <fullName evidence="2">Uncharacterized protein</fullName>
    </submittedName>
</protein>
<dbReference type="EMBL" id="BARS01016439">
    <property type="protein sequence ID" value="GAF87274.1"/>
    <property type="molecule type" value="Genomic_DNA"/>
</dbReference>
<gene>
    <name evidence="2" type="ORF">S01H1_27058</name>
</gene>